<dbReference type="Pfam" id="PF00293">
    <property type="entry name" value="NUDIX"/>
    <property type="match status" value="1"/>
</dbReference>
<dbReference type="CDD" id="cd03424">
    <property type="entry name" value="NUDIX_ADPRase_Nudt5_UGPPase_Nudt14"/>
    <property type="match status" value="1"/>
</dbReference>
<dbReference type="AlphaFoldDB" id="D9SM50"/>
<dbReference type="GO" id="GO:0006753">
    <property type="term" value="P:nucleoside phosphate metabolic process"/>
    <property type="evidence" value="ECO:0007669"/>
    <property type="project" value="TreeGrafter"/>
</dbReference>
<proteinExistence type="predicted"/>
<dbReference type="RefSeq" id="WP_010076998.1">
    <property type="nucleotide sequence ID" value="NC_014393.1"/>
</dbReference>
<accession>D9SM50</accession>
<dbReference type="Proteomes" id="UP000002730">
    <property type="component" value="Chromosome"/>
</dbReference>
<gene>
    <name evidence="4" type="ordered locus">Clocel_2038</name>
</gene>
<dbReference type="GO" id="GO:0019693">
    <property type="term" value="P:ribose phosphate metabolic process"/>
    <property type="evidence" value="ECO:0007669"/>
    <property type="project" value="TreeGrafter"/>
</dbReference>
<dbReference type="SUPFAM" id="SSF55811">
    <property type="entry name" value="Nudix"/>
    <property type="match status" value="1"/>
</dbReference>
<feature type="domain" description="Nudix hydrolase" evidence="3">
    <location>
        <begin position="39"/>
        <end position="169"/>
    </location>
</feature>
<keyword evidence="2 4" id="KW-0378">Hydrolase</keyword>
<dbReference type="Gene3D" id="3.90.79.10">
    <property type="entry name" value="Nucleoside Triphosphate Pyrophosphohydrolase"/>
    <property type="match status" value="1"/>
</dbReference>
<sequence length="174" mass="19683">MDLAEKTISEETIYEGKIIKLRKQKVVLPNGNTADREIVNHPGGVAILAFKDENTVIFVEQYRKPIDKVTLELPAGKIEKGEDIKLTALRELEEETGYKSNDITYLGKVLASPGFCDEYIHIFKAENLYNGKAGCLDEDEFVNVHYHSLEEVQKMIKEGIIEDAKTICAFGYIR</sequence>
<evidence type="ECO:0000256" key="2">
    <source>
        <dbReference type="ARBA" id="ARBA00022801"/>
    </source>
</evidence>
<organism evidence="4 5">
    <name type="scientific">Clostridium cellulovorans (strain ATCC 35296 / DSM 3052 / OCM 3 / 743B)</name>
    <dbReference type="NCBI Taxonomy" id="573061"/>
    <lineage>
        <taxon>Bacteria</taxon>
        <taxon>Bacillati</taxon>
        <taxon>Bacillota</taxon>
        <taxon>Clostridia</taxon>
        <taxon>Eubacteriales</taxon>
        <taxon>Clostridiaceae</taxon>
        <taxon>Clostridium</taxon>
    </lineage>
</organism>
<reference evidence="4 5" key="1">
    <citation type="submission" date="2010-08" db="EMBL/GenBank/DDBJ databases">
        <title>Complete sequence of Clostridium cellulovorans 743B.</title>
        <authorList>
            <consortium name="US DOE Joint Genome Institute"/>
            <person name="Lucas S."/>
            <person name="Copeland A."/>
            <person name="Lapidus A."/>
            <person name="Cheng J.-F."/>
            <person name="Bruce D."/>
            <person name="Goodwin L."/>
            <person name="Pitluck S."/>
            <person name="Chertkov O."/>
            <person name="Detter J.C."/>
            <person name="Han C."/>
            <person name="Tapia R."/>
            <person name="Land M."/>
            <person name="Hauser L."/>
            <person name="Chang Y.-J."/>
            <person name="Jeffries C."/>
            <person name="Kyrpides N."/>
            <person name="Ivanova N."/>
            <person name="Mikhailova N."/>
            <person name="Hemme C.L."/>
            <person name="Woyke T."/>
        </authorList>
    </citation>
    <scope>NUCLEOTIDE SEQUENCE [LARGE SCALE GENOMIC DNA]</scope>
    <source>
        <strain evidence="5">ATCC 35296 / DSM 3052 / OCM 3 / 743B</strain>
    </source>
</reference>
<dbReference type="PROSITE" id="PS51462">
    <property type="entry name" value="NUDIX"/>
    <property type="match status" value="1"/>
</dbReference>
<dbReference type="GO" id="GO:0005829">
    <property type="term" value="C:cytosol"/>
    <property type="evidence" value="ECO:0007669"/>
    <property type="project" value="TreeGrafter"/>
</dbReference>
<evidence type="ECO:0000259" key="3">
    <source>
        <dbReference type="PROSITE" id="PS51462"/>
    </source>
</evidence>
<dbReference type="PROSITE" id="PS00893">
    <property type="entry name" value="NUDIX_BOX"/>
    <property type="match status" value="1"/>
</dbReference>
<dbReference type="EMBL" id="CP002160">
    <property type="protein sequence ID" value="ADL51781.1"/>
    <property type="molecule type" value="Genomic_DNA"/>
</dbReference>
<dbReference type="InterPro" id="IPR015797">
    <property type="entry name" value="NUDIX_hydrolase-like_dom_sf"/>
</dbReference>
<dbReference type="InterPro" id="IPR000086">
    <property type="entry name" value="NUDIX_hydrolase_dom"/>
</dbReference>
<dbReference type="GO" id="GO:0016787">
    <property type="term" value="F:hydrolase activity"/>
    <property type="evidence" value="ECO:0007669"/>
    <property type="project" value="UniProtKB-KW"/>
</dbReference>
<protein>
    <submittedName>
        <fullName evidence="4">NUDIX hydrolase</fullName>
    </submittedName>
</protein>
<dbReference type="KEGG" id="ccb:Clocel_2038"/>
<dbReference type="FunFam" id="3.90.79.10:FF:000024">
    <property type="entry name" value="ADP-ribose pyrophosphatase"/>
    <property type="match status" value="1"/>
</dbReference>
<name>D9SM50_CLOC7</name>
<dbReference type="STRING" id="573061.Clocel_2038"/>
<evidence type="ECO:0000256" key="1">
    <source>
        <dbReference type="ARBA" id="ARBA00001946"/>
    </source>
</evidence>
<keyword evidence="5" id="KW-1185">Reference proteome</keyword>
<evidence type="ECO:0000313" key="5">
    <source>
        <dbReference type="Proteomes" id="UP000002730"/>
    </source>
</evidence>
<dbReference type="PANTHER" id="PTHR11839:SF18">
    <property type="entry name" value="NUDIX HYDROLASE DOMAIN-CONTAINING PROTEIN"/>
    <property type="match status" value="1"/>
</dbReference>
<dbReference type="OrthoDB" id="9806150at2"/>
<dbReference type="InterPro" id="IPR020084">
    <property type="entry name" value="NUDIX_hydrolase_CS"/>
</dbReference>
<dbReference type="HOGENOM" id="CLU_062658_5_1_9"/>
<evidence type="ECO:0000313" key="4">
    <source>
        <dbReference type="EMBL" id="ADL51781.1"/>
    </source>
</evidence>
<dbReference type="PANTHER" id="PTHR11839">
    <property type="entry name" value="UDP/ADP-SUGAR PYROPHOSPHATASE"/>
    <property type="match status" value="1"/>
</dbReference>
<comment type="cofactor">
    <cofactor evidence="1">
        <name>Mg(2+)</name>
        <dbReference type="ChEBI" id="CHEBI:18420"/>
    </cofactor>
</comment>
<dbReference type="eggNOG" id="COG0494">
    <property type="taxonomic scope" value="Bacteria"/>
</dbReference>